<dbReference type="KEGG" id="pti:PHATRDRAFT_44549"/>
<dbReference type="GO" id="GO:0005737">
    <property type="term" value="C:cytoplasm"/>
    <property type="evidence" value="ECO:0007669"/>
    <property type="project" value="TreeGrafter"/>
</dbReference>
<dbReference type="STRING" id="556484.B7FUG9"/>
<reference evidence="4 5" key="1">
    <citation type="journal article" date="2008" name="Nature">
        <title>The Phaeodactylum genome reveals the evolutionary history of diatom genomes.</title>
        <authorList>
            <person name="Bowler C."/>
            <person name="Allen A.E."/>
            <person name="Badger J.H."/>
            <person name="Grimwood J."/>
            <person name="Jabbari K."/>
            <person name="Kuo A."/>
            <person name="Maheswari U."/>
            <person name="Martens C."/>
            <person name="Maumus F."/>
            <person name="Otillar R.P."/>
            <person name="Rayko E."/>
            <person name="Salamov A."/>
            <person name="Vandepoele K."/>
            <person name="Beszteri B."/>
            <person name="Gruber A."/>
            <person name="Heijde M."/>
            <person name="Katinka M."/>
            <person name="Mock T."/>
            <person name="Valentin K."/>
            <person name="Verret F."/>
            <person name="Berges J.A."/>
            <person name="Brownlee C."/>
            <person name="Cadoret J.P."/>
            <person name="Chiovitti A."/>
            <person name="Choi C.J."/>
            <person name="Coesel S."/>
            <person name="De Martino A."/>
            <person name="Detter J.C."/>
            <person name="Durkin C."/>
            <person name="Falciatore A."/>
            <person name="Fournet J."/>
            <person name="Haruta M."/>
            <person name="Huysman M.J."/>
            <person name="Jenkins B.D."/>
            <person name="Jiroutova K."/>
            <person name="Jorgensen R.E."/>
            <person name="Joubert Y."/>
            <person name="Kaplan A."/>
            <person name="Kroger N."/>
            <person name="Kroth P.G."/>
            <person name="La Roche J."/>
            <person name="Lindquist E."/>
            <person name="Lommer M."/>
            <person name="Martin-Jezequel V."/>
            <person name="Lopez P.J."/>
            <person name="Lucas S."/>
            <person name="Mangogna M."/>
            <person name="McGinnis K."/>
            <person name="Medlin L.K."/>
            <person name="Montsant A."/>
            <person name="Oudot-Le Secq M.P."/>
            <person name="Napoli C."/>
            <person name="Obornik M."/>
            <person name="Parker M.S."/>
            <person name="Petit J.L."/>
            <person name="Porcel B.M."/>
            <person name="Poulsen N."/>
            <person name="Robison M."/>
            <person name="Rychlewski L."/>
            <person name="Rynearson T.A."/>
            <person name="Schmutz J."/>
            <person name="Shapiro H."/>
            <person name="Siaut M."/>
            <person name="Stanley M."/>
            <person name="Sussman M.R."/>
            <person name="Taylor A.R."/>
            <person name="Vardi A."/>
            <person name="von Dassow P."/>
            <person name="Vyverman W."/>
            <person name="Willis A."/>
            <person name="Wyrwicz L.S."/>
            <person name="Rokhsar D.S."/>
            <person name="Weissenbach J."/>
            <person name="Armbrust E.V."/>
            <person name="Green B.R."/>
            <person name="Van de Peer Y."/>
            <person name="Grigoriev I.V."/>
        </authorList>
    </citation>
    <scope>NUCLEOTIDE SEQUENCE [LARGE SCALE GENOMIC DNA]</scope>
    <source>
        <strain evidence="4 5">CCAP 1055/1</strain>
    </source>
</reference>
<evidence type="ECO:0000313" key="5">
    <source>
        <dbReference type="Proteomes" id="UP000000759"/>
    </source>
</evidence>
<dbReference type="InterPro" id="IPR036188">
    <property type="entry name" value="FAD/NAD-bd_sf"/>
</dbReference>
<keyword evidence="2" id="KW-0732">Signal</keyword>
<gene>
    <name evidence="4" type="ORF">PHATRDRAFT_44549</name>
</gene>
<proteinExistence type="predicted"/>
<dbReference type="Pfam" id="PF01266">
    <property type="entry name" value="DAO"/>
    <property type="match status" value="1"/>
</dbReference>
<dbReference type="GeneID" id="7197794"/>
<organism evidence="4 5">
    <name type="scientific">Phaeodactylum tricornutum (strain CCAP 1055/1)</name>
    <dbReference type="NCBI Taxonomy" id="556484"/>
    <lineage>
        <taxon>Eukaryota</taxon>
        <taxon>Sar</taxon>
        <taxon>Stramenopiles</taxon>
        <taxon>Ochrophyta</taxon>
        <taxon>Bacillariophyta</taxon>
        <taxon>Bacillariophyceae</taxon>
        <taxon>Bacillariophycidae</taxon>
        <taxon>Naviculales</taxon>
        <taxon>Phaeodactylaceae</taxon>
        <taxon>Phaeodactylum</taxon>
    </lineage>
</organism>
<dbReference type="OMA" id="RPFNEAY"/>
<reference evidence="5" key="2">
    <citation type="submission" date="2008-08" db="EMBL/GenBank/DDBJ databases">
        <authorList>
            <consortium name="Diatom Consortium"/>
            <person name="Grigoriev I."/>
            <person name="Grimwood J."/>
            <person name="Kuo A."/>
            <person name="Otillar R.P."/>
            <person name="Salamov A."/>
            <person name="Detter J.C."/>
            <person name="Lindquist E."/>
            <person name="Shapiro H."/>
            <person name="Lucas S."/>
            <person name="Glavina del Rio T."/>
            <person name="Pitluck S."/>
            <person name="Rokhsar D."/>
            <person name="Bowler C."/>
        </authorList>
    </citation>
    <scope>GENOME REANNOTATION</scope>
    <source>
        <strain evidence="5">CCAP 1055/1</strain>
    </source>
</reference>
<accession>B7FUG9</accession>
<dbReference type="Proteomes" id="UP000000759">
    <property type="component" value="Chromosome 4"/>
</dbReference>
<dbReference type="AlphaFoldDB" id="B7FUG9"/>
<evidence type="ECO:0000256" key="2">
    <source>
        <dbReference type="SAM" id="SignalP"/>
    </source>
</evidence>
<evidence type="ECO:0000256" key="1">
    <source>
        <dbReference type="SAM" id="MobiDB-lite"/>
    </source>
</evidence>
<dbReference type="OrthoDB" id="498204at2759"/>
<feature type="signal peptide" evidence="2">
    <location>
        <begin position="1"/>
        <end position="32"/>
    </location>
</feature>
<dbReference type="Gene3D" id="3.30.9.10">
    <property type="entry name" value="D-Amino Acid Oxidase, subunit A, domain 2"/>
    <property type="match status" value="1"/>
</dbReference>
<dbReference type="PANTHER" id="PTHR13847:SF150">
    <property type="entry name" value="OXIDOREDUCTASE TDA3-RELATED"/>
    <property type="match status" value="1"/>
</dbReference>
<dbReference type="eggNOG" id="KOG2852">
    <property type="taxonomic scope" value="Eukaryota"/>
</dbReference>
<dbReference type="PANTHER" id="PTHR13847">
    <property type="entry name" value="SARCOSINE DEHYDROGENASE-RELATED"/>
    <property type="match status" value="1"/>
</dbReference>
<protein>
    <recommendedName>
        <fullName evidence="3">FAD dependent oxidoreductase domain-containing protein</fullName>
    </recommendedName>
</protein>
<feature type="domain" description="FAD dependent oxidoreductase" evidence="3">
    <location>
        <begin position="40"/>
        <end position="402"/>
    </location>
</feature>
<evidence type="ECO:0000259" key="3">
    <source>
        <dbReference type="Pfam" id="PF01266"/>
    </source>
</evidence>
<name>B7FUG9_PHATC</name>
<dbReference type="Gene3D" id="3.50.50.60">
    <property type="entry name" value="FAD/NAD(P)-binding domain"/>
    <property type="match status" value="1"/>
</dbReference>
<evidence type="ECO:0000313" key="4">
    <source>
        <dbReference type="EMBL" id="EEC50257.1"/>
    </source>
</evidence>
<dbReference type="PaxDb" id="2850-Phatr44549"/>
<dbReference type="HOGENOM" id="CLU_007884_14_0_1"/>
<dbReference type="SUPFAM" id="SSF51905">
    <property type="entry name" value="FAD/NAD(P)-binding domain"/>
    <property type="match status" value="1"/>
</dbReference>
<sequence length="443" mass="47675">MKFALQRRPLGSGRKAVAFVSWSCLLHTTTLAMTVVPKNVVVVGGGVQGTSVAYQLALRTPASTTITILESQQPASAASGKGGGFMARSWGDGSPTQGLHELAFDMYSDLAQTLGCESYRKLPVLSVSPGYNGMKAARKNKDLAKIIPGWLDGTVGRVGSMGGGEDTAQITPQEFVEKMLEHQSRIQVVLGTCWGVETDQGSERGSRKVATVEYNPKENPAEKKLLPADTIIVSAGPWSCAAEDWFHGAVQLPMEGIKSTSIVWKKPEGNDVDATALFCGEDDRFGTHLEVYPRPDGTIYICGIGGSDYVSKEDLKEGAFREICEANELRVAAAKASFQEMSSVYKTSGELDRSQACMRPCPPDAMPYMGSVPGYEGAYINAGHNCWGIAWAPACGKAMAELILDGESRCVNLTPFDPARYTPDAQRGTRGRKQRGNNVGEQW</sequence>
<dbReference type="InParanoid" id="B7FUG9"/>
<dbReference type="RefSeq" id="XP_002178592.1">
    <property type="nucleotide sequence ID" value="XM_002178556.1"/>
</dbReference>
<feature type="chain" id="PRO_5002855022" description="FAD dependent oxidoreductase domain-containing protein" evidence="2">
    <location>
        <begin position="33"/>
        <end position="443"/>
    </location>
</feature>
<feature type="region of interest" description="Disordered" evidence="1">
    <location>
        <begin position="421"/>
        <end position="443"/>
    </location>
</feature>
<dbReference type="InterPro" id="IPR006076">
    <property type="entry name" value="FAD-dep_OxRdtase"/>
</dbReference>
<dbReference type="EMBL" id="CM000607">
    <property type="protein sequence ID" value="EEC50257.1"/>
    <property type="molecule type" value="Genomic_DNA"/>
</dbReference>
<keyword evidence="5" id="KW-1185">Reference proteome</keyword>